<dbReference type="InterPro" id="IPR016024">
    <property type="entry name" value="ARM-type_fold"/>
</dbReference>
<proteinExistence type="predicted"/>
<evidence type="ECO:0000313" key="1">
    <source>
        <dbReference type="EMBL" id="ELR19387.1"/>
    </source>
</evidence>
<dbReference type="Proteomes" id="UP000011083">
    <property type="component" value="Unassembled WGS sequence"/>
</dbReference>
<dbReference type="SUPFAM" id="SSF48371">
    <property type="entry name" value="ARM repeat"/>
    <property type="match status" value="1"/>
</dbReference>
<dbReference type="RefSeq" id="XP_004341472.1">
    <property type="nucleotide sequence ID" value="XM_004341424.1"/>
</dbReference>
<sequence length="722" mass="79209">MLAQTAKRWMARDRHEVETHFRRAAATLLGPTVMQSNPRQHDMVSWALVRWLFVAPDDDAHDGDDVKDKKEALCVLGPGLLLDTGIRSARHCPLPELCGDPNPPPVVAQFTVEFVAAQRQRQREHRARQLRQCEERVVAVARRLWARVVTAAHEQPHEGSNAVTVLLRGISLMFRLLRNAGAASDASILAGGTLDEGGLDAFDDQFNSCLLNHPNTTVVAAALNFLVTSAPFFHLLPLGPAPEDVSRSRTYQQLRLMFHGAADSGVRCAVLQTLVQLQCPGLFQDLLERFSQESDADVLAQLYRKSQVVVEQESSCSIDSLVDAAQRGLNHCHEGVVTEAISMAMFITAHYQRQGRSEDADKLCCMVARAVSRLFMSSEPGVKSLLRLTADHIAAYENHRSGALLERLPKELQDLISDCASQQLQEKSTSNSALFALEDAVGAGTAHSMTTRLPAHEPLWRALRKVAASQLVPECSWQLRESGLALLGIMVRVGTNNEMQAFVEEHWAFLVATLNDPVDHGRLSRLVEDGLLVLLSSELCRNSPAPAPTAADDAATTTTEMMFVQARGLLVLLSSELCRNSPAPAPTAADDAATTTTEMMFVQARGLLHQLAANETLFTQAVVQRAFLGCLACAHIPRDVAECVLEWVKRDKAPRARLACAALVTTFDEHLRSHNMGAICDGLAFLVALWPDLDEDRRSSVVQCTIRVLADLGFPDEKVFAF</sequence>
<dbReference type="VEuPathDB" id="AmoebaDB:ACA1_266130"/>
<dbReference type="EMBL" id="KB007933">
    <property type="protein sequence ID" value="ELR19387.1"/>
    <property type="molecule type" value="Genomic_DNA"/>
</dbReference>
<keyword evidence="2" id="KW-1185">Reference proteome</keyword>
<accession>L8H2C1</accession>
<name>L8H2C1_ACACF</name>
<dbReference type="GeneID" id="14920166"/>
<dbReference type="KEGG" id="acan:ACA1_266130"/>
<gene>
    <name evidence="1" type="ORF">ACA1_266130</name>
</gene>
<protein>
    <submittedName>
        <fullName evidence="1">Uncharacterized protein</fullName>
    </submittedName>
</protein>
<organism evidence="1 2">
    <name type="scientific">Acanthamoeba castellanii (strain ATCC 30010 / Neff)</name>
    <dbReference type="NCBI Taxonomy" id="1257118"/>
    <lineage>
        <taxon>Eukaryota</taxon>
        <taxon>Amoebozoa</taxon>
        <taxon>Discosea</taxon>
        <taxon>Longamoebia</taxon>
        <taxon>Centramoebida</taxon>
        <taxon>Acanthamoebidae</taxon>
        <taxon>Acanthamoeba</taxon>
    </lineage>
</organism>
<dbReference type="AlphaFoldDB" id="L8H2C1"/>
<evidence type="ECO:0000313" key="2">
    <source>
        <dbReference type="Proteomes" id="UP000011083"/>
    </source>
</evidence>
<reference evidence="1 2" key="1">
    <citation type="journal article" date="2013" name="Genome Biol.">
        <title>Genome of Acanthamoeba castellanii highlights extensive lateral gene transfer and early evolution of tyrosine kinase signaling.</title>
        <authorList>
            <person name="Clarke M."/>
            <person name="Lohan A.J."/>
            <person name="Liu B."/>
            <person name="Lagkouvardos I."/>
            <person name="Roy S."/>
            <person name="Zafar N."/>
            <person name="Bertelli C."/>
            <person name="Schilde C."/>
            <person name="Kianianmomeni A."/>
            <person name="Burglin T.R."/>
            <person name="Frech C."/>
            <person name="Turcotte B."/>
            <person name="Kopec K.O."/>
            <person name="Synnott J.M."/>
            <person name="Choo C."/>
            <person name="Paponov I."/>
            <person name="Finkler A."/>
            <person name="Soon Heng Tan C."/>
            <person name="Hutchins A.P."/>
            <person name="Weinmeier T."/>
            <person name="Rattei T."/>
            <person name="Chu J.S."/>
            <person name="Gimenez G."/>
            <person name="Irimia M."/>
            <person name="Rigden D.J."/>
            <person name="Fitzpatrick D.A."/>
            <person name="Lorenzo-Morales J."/>
            <person name="Bateman A."/>
            <person name="Chiu C.H."/>
            <person name="Tang P."/>
            <person name="Hegemann P."/>
            <person name="Fromm H."/>
            <person name="Raoult D."/>
            <person name="Greub G."/>
            <person name="Miranda-Saavedra D."/>
            <person name="Chen N."/>
            <person name="Nash P."/>
            <person name="Ginger M.L."/>
            <person name="Horn M."/>
            <person name="Schaap P."/>
            <person name="Caler L."/>
            <person name="Loftus B."/>
        </authorList>
    </citation>
    <scope>NUCLEOTIDE SEQUENCE [LARGE SCALE GENOMIC DNA]</scope>
    <source>
        <strain evidence="1 2">Neff</strain>
    </source>
</reference>